<comment type="subcellular location">
    <subcellularLocation>
        <location evidence="1">Membrane</location>
        <topology evidence="1">Multi-pass membrane protein</topology>
    </subcellularLocation>
</comment>
<evidence type="ECO:0000313" key="7">
    <source>
        <dbReference type="Proteomes" id="UP000034213"/>
    </source>
</evidence>
<keyword evidence="3 5" id="KW-1133">Transmembrane helix</keyword>
<feature type="transmembrane region" description="Helical" evidence="5">
    <location>
        <begin position="180"/>
        <end position="201"/>
    </location>
</feature>
<accession>A0A0G1C2Z6</accession>
<dbReference type="Pfam" id="PF02535">
    <property type="entry name" value="Zip"/>
    <property type="match status" value="1"/>
</dbReference>
<dbReference type="EMBL" id="LCEW01000023">
    <property type="protein sequence ID" value="KKS79942.1"/>
    <property type="molecule type" value="Genomic_DNA"/>
</dbReference>
<dbReference type="STRING" id="1618369.UV54_C0023G0011"/>
<dbReference type="GO" id="GO:0006882">
    <property type="term" value="P:intracellular zinc ion homeostasis"/>
    <property type="evidence" value="ECO:0007669"/>
    <property type="project" value="TreeGrafter"/>
</dbReference>
<dbReference type="PATRIC" id="fig|1618369.3.peg.360"/>
<keyword evidence="2 5" id="KW-0812">Transmembrane</keyword>
<keyword evidence="4 5" id="KW-0472">Membrane</keyword>
<evidence type="ECO:0000256" key="3">
    <source>
        <dbReference type="ARBA" id="ARBA00022989"/>
    </source>
</evidence>
<evidence type="ECO:0000256" key="1">
    <source>
        <dbReference type="ARBA" id="ARBA00004141"/>
    </source>
</evidence>
<evidence type="ECO:0000256" key="4">
    <source>
        <dbReference type="ARBA" id="ARBA00023136"/>
    </source>
</evidence>
<dbReference type="Proteomes" id="UP000034213">
    <property type="component" value="Unassembled WGS sequence"/>
</dbReference>
<dbReference type="PANTHER" id="PTHR16950:SF16">
    <property type="entry name" value="ZINC TRANSPORTER ZIP13"/>
    <property type="match status" value="1"/>
</dbReference>
<evidence type="ECO:0000256" key="5">
    <source>
        <dbReference type="SAM" id="Phobius"/>
    </source>
</evidence>
<proteinExistence type="predicted"/>
<name>A0A0G1C2Z6_9BACT</name>
<gene>
    <name evidence="6" type="ORF">UV54_C0023G0011</name>
</gene>
<evidence type="ECO:0000313" key="6">
    <source>
        <dbReference type="EMBL" id="KKS79942.1"/>
    </source>
</evidence>
<feature type="transmembrane region" description="Helical" evidence="5">
    <location>
        <begin position="154"/>
        <end position="174"/>
    </location>
</feature>
<reference evidence="6 7" key="1">
    <citation type="journal article" date="2015" name="Nature">
        <title>rRNA introns, odd ribosomes, and small enigmatic genomes across a large radiation of phyla.</title>
        <authorList>
            <person name="Brown C.T."/>
            <person name="Hug L.A."/>
            <person name="Thomas B.C."/>
            <person name="Sharon I."/>
            <person name="Castelle C.J."/>
            <person name="Singh A."/>
            <person name="Wilkins M.J."/>
            <person name="Williams K.H."/>
            <person name="Banfield J.F."/>
        </authorList>
    </citation>
    <scope>NUCLEOTIDE SEQUENCE [LARGE SCALE GENOMIC DNA]</scope>
</reference>
<feature type="transmembrane region" description="Helical" evidence="5">
    <location>
        <begin position="6"/>
        <end position="25"/>
    </location>
</feature>
<feature type="transmembrane region" description="Helical" evidence="5">
    <location>
        <begin position="59"/>
        <end position="76"/>
    </location>
</feature>
<dbReference type="GO" id="GO:0016020">
    <property type="term" value="C:membrane"/>
    <property type="evidence" value="ECO:0007669"/>
    <property type="project" value="UniProtKB-SubCell"/>
</dbReference>
<dbReference type="PANTHER" id="PTHR16950">
    <property type="entry name" value="ZINC TRANSPORTER SLC39A7 HISTIDINE-RICH MEMBRANE PROTEIN KE4"/>
    <property type="match status" value="1"/>
</dbReference>
<comment type="caution">
    <text evidence="6">The sequence shown here is derived from an EMBL/GenBank/DDBJ whole genome shotgun (WGS) entry which is preliminary data.</text>
</comment>
<protein>
    <recommendedName>
        <fullName evidence="8">Zinc/iron permease</fullName>
    </recommendedName>
</protein>
<organism evidence="6 7">
    <name type="scientific">Candidatus Beckwithbacteria bacterium GW2011_GWA2_43_10</name>
    <dbReference type="NCBI Taxonomy" id="1618369"/>
    <lineage>
        <taxon>Bacteria</taxon>
        <taxon>Candidatus Beckwithiibacteriota</taxon>
    </lineage>
</organism>
<feature type="transmembrane region" description="Helical" evidence="5">
    <location>
        <begin position="32"/>
        <end position="53"/>
    </location>
</feature>
<dbReference type="GO" id="GO:0005385">
    <property type="term" value="F:zinc ion transmembrane transporter activity"/>
    <property type="evidence" value="ECO:0007669"/>
    <property type="project" value="TreeGrafter"/>
</dbReference>
<evidence type="ECO:0008006" key="8">
    <source>
        <dbReference type="Google" id="ProtNLM"/>
    </source>
</evidence>
<dbReference type="InterPro" id="IPR003689">
    <property type="entry name" value="ZIP"/>
</dbReference>
<evidence type="ECO:0000256" key="2">
    <source>
        <dbReference type="ARBA" id="ARBA00022692"/>
    </source>
</evidence>
<feature type="transmembrane region" description="Helical" evidence="5">
    <location>
        <begin position="213"/>
        <end position="230"/>
    </location>
</feature>
<sequence>MWLILLSTFLISLGSLIGVFTLSLKPKKLEQILLYLISLAAGAMMGAAFLHLLPEAPNYLFTLFGFIGFFLIEKFLHWRHCHHAYCDEHSFGHMSLIGDSLHNFLDGLIIAAAFTTNQSLGFATVLAIALHEIPQEIGDFGILLYSGWSRRQALSANFLVALTAVAGGLIGYWLSDLHQFSVSLMPIAAGGFIYIAASDLLPEIRKETNFNKSLLNFSVFLLGVLLMLIFKN</sequence>
<dbReference type="AlphaFoldDB" id="A0A0G1C2Z6"/>